<dbReference type="GO" id="GO:0009338">
    <property type="term" value="C:exodeoxyribonuclease V complex"/>
    <property type="evidence" value="ECO:0007669"/>
    <property type="project" value="InterPro"/>
</dbReference>
<evidence type="ECO:0000256" key="9">
    <source>
        <dbReference type="ARBA" id="ARBA00023204"/>
    </source>
</evidence>
<dbReference type="PIRSF" id="PIRSF000980">
    <property type="entry name" value="RecC"/>
    <property type="match status" value="1"/>
</dbReference>
<dbReference type="InterPro" id="IPR011335">
    <property type="entry name" value="Restrct_endonuc-II-like"/>
</dbReference>
<dbReference type="InterPro" id="IPR041500">
    <property type="entry name" value="RecC_C"/>
</dbReference>
<evidence type="ECO:0000256" key="2">
    <source>
        <dbReference type="ARBA" id="ARBA00022741"/>
    </source>
</evidence>
<evidence type="ECO:0000256" key="7">
    <source>
        <dbReference type="ARBA" id="ARBA00022840"/>
    </source>
</evidence>
<dbReference type="GO" id="GO:0008854">
    <property type="term" value="F:exodeoxyribonuclease V activity"/>
    <property type="evidence" value="ECO:0007669"/>
    <property type="project" value="InterPro"/>
</dbReference>
<dbReference type="SUPFAM" id="SSF52980">
    <property type="entry name" value="Restriction endonuclease-like"/>
    <property type="match status" value="1"/>
</dbReference>
<dbReference type="HAMAP" id="MF_01486">
    <property type="entry name" value="RecC"/>
    <property type="match status" value="1"/>
</dbReference>
<evidence type="ECO:0000256" key="6">
    <source>
        <dbReference type="ARBA" id="ARBA00022839"/>
    </source>
</evidence>
<evidence type="ECO:0000256" key="3">
    <source>
        <dbReference type="ARBA" id="ARBA00022763"/>
    </source>
</evidence>
<keyword evidence="5 10" id="KW-0347">Helicase</keyword>
<comment type="function">
    <text evidence="10">A helicase/nuclease that prepares dsDNA breaks (DSB) for recombinational DNA repair. Binds to DSBs and unwinds DNA via a highly rapid and processive ATP-dependent bidirectional helicase activity. Unwinds dsDNA until it encounters a Chi (crossover hotspot instigator) sequence from the 3' direction. Cuts ssDNA a few nucleotides 3' to the Chi site. The properties and activities of the enzyme are changed at Chi. The Chi-altered holoenzyme produces a long 3'-ssDNA overhang and facilitates RecA-binding to the ssDNA for homologous DNA recombination and repair. Holoenzyme degrades any linearized DNA that is unable to undergo homologous recombination. In the holoenzyme this subunit recognizes the wild-type Chi sequence, and when added to isolated RecB increases its ATP-dependent helicase processivity.</text>
</comment>
<dbReference type="GO" id="GO:0003678">
    <property type="term" value="F:DNA helicase activity"/>
    <property type="evidence" value="ECO:0007669"/>
    <property type="project" value="UniProtKB-UniRule"/>
</dbReference>
<dbReference type="PANTHER" id="PTHR30591:SF1">
    <property type="entry name" value="RECBCD ENZYME SUBUNIT RECC"/>
    <property type="match status" value="1"/>
</dbReference>
<dbReference type="InterPro" id="IPR006697">
    <property type="entry name" value="RecC"/>
</dbReference>
<dbReference type="NCBIfam" id="TIGR01450">
    <property type="entry name" value="recC"/>
    <property type="match status" value="1"/>
</dbReference>
<dbReference type="SUPFAM" id="SSF52540">
    <property type="entry name" value="P-loop containing nucleoside triphosphate hydrolases"/>
    <property type="match status" value="2"/>
</dbReference>
<name>A0A8D4IYV0_9PAST</name>
<dbReference type="Gene3D" id="3.40.50.10930">
    <property type="match status" value="1"/>
</dbReference>
<dbReference type="GO" id="GO:0003677">
    <property type="term" value="F:DNA binding"/>
    <property type="evidence" value="ECO:0007669"/>
    <property type="project" value="UniProtKB-UniRule"/>
</dbReference>
<dbReference type="Proteomes" id="UP000955338">
    <property type="component" value="Chromosome"/>
</dbReference>
<protein>
    <recommendedName>
        <fullName evidence="10">RecBCD enzyme subunit RecC</fullName>
    </recommendedName>
    <alternativeName>
        <fullName evidence="10">Exonuclease V subunit RecC</fullName>
        <shortName evidence="10">ExoV subunit RecC</shortName>
    </alternativeName>
    <alternativeName>
        <fullName evidence="10">Helicase/nuclease RecBCD subunit RecC</fullName>
    </alternativeName>
</protein>
<dbReference type="Gene3D" id="1.10.10.160">
    <property type="match status" value="1"/>
</dbReference>
<evidence type="ECO:0000256" key="8">
    <source>
        <dbReference type="ARBA" id="ARBA00023125"/>
    </source>
</evidence>
<dbReference type="InterPro" id="IPR027417">
    <property type="entry name" value="P-loop_NTPase"/>
</dbReference>
<dbReference type="PANTHER" id="PTHR30591">
    <property type="entry name" value="RECBCD ENZYME SUBUNIT RECC"/>
    <property type="match status" value="1"/>
</dbReference>
<dbReference type="Gene3D" id="1.10.10.990">
    <property type="match status" value="1"/>
</dbReference>
<comment type="similarity">
    <text evidence="10">Belongs to the RecC family.</text>
</comment>
<evidence type="ECO:0000256" key="10">
    <source>
        <dbReference type="HAMAP-Rule" id="MF_01486"/>
    </source>
</evidence>
<comment type="subunit">
    <text evidence="10">Heterotrimer of RecB, RecC and RecD. All subunits contribute to DNA-binding.</text>
</comment>
<dbReference type="GO" id="GO:0000724">
    <property type="term" value="P:double-strand break repair via homologous recombination"/>
    <property type="evidence" value="ECO:0007669"/>
    <property type="project" value="UniProtKB-UniRule"/>
</dbReference>
<evidence type="ECO:0000256" key="4">
    <source>
        <dbReference type="ARBA" id="ARBA00022801"/>
    </source>
</evidence>
<dbReference type="AlphaFoldDB" id="A0A8D4IYV0"/>
<evidence type="ECO:0000256" key="5">
    <source>
        <dbReference type="ARBA" id="ARBA00022806"/>
    </source>
</evidence>
<feature type="domain" description="RecC C-terminal" evidence="11">
    <location>
        <begin position="850"/>
        <end position="1069"/>
    </location>
</feature>
<dbReference type="Pfam" id="PF04257">
    <property type="entry name" value="Exonuc_V_gamma"/>
    <property type="match status" value="1"/>
</dbReference>
<reference evidence="12" key="1">
    <citation type="submission" date="2017-06" db="EMBL/GenBank/DDBJ databases">
        <title>Genome sequencing of pathogenic and non-pathogenic strains within Bisgaard taxon 40.</title>
        <authorList>
            <person name="Ladner J.T."/>
            <person name="Lovett S.P."/>
            <person name="Koroleva G."/>
            <person name="Lorch J.M."/>
        </authorList>
    </citation>
    <scope>NUCLEOTIDE SEQUENCE</scope>
    <source>
        <strain evidence="12">27576-1-I1</strain>
    </source>
</reference>
<keyword evidence="7 10" id="KW-0067">ATP-binding</keyword>
<evidence type="ECO:0000256" key="1">
    <source>
        <dbReference type="ARBA" id="ARBA00022722"/>
    </source>
</evidence>
<comment type="miscellaneous">
    <text evidence="10">In the RecBCD complex, RecB has a slow 3'-5' helicase, an exonuclease activity and loads RecA onto ssDNA, RecD has a fast 5'-3' helicase activity, while RecC stimulates the ATPase and processivity of the RecB helicase and contributes to recognition of the Chi site.</text>
</comment>
<proteinExistence type="inferred from homology"/>
<keyword evidence="3 10" id="KW-0227">DNA damage</keyword>
<gene>
    <name evidence="10 12" type="primary">recC</name>
    <name evidence="12" type="ORF">CEP48_08655</name>
</gene>
<dbReference type="GO" id="GO:0005524">
    <property type="term" value="F:ATP binding"/>
    <property type="evidence" value="ECO:0007669"/>
    <property type="project" value="UniProtKB-UniRule"/>
</dbReference>
<evidence type="ECO:0000259" key="11">
    <source>
        <dbReference type="Pfam" id="PF17946"/>
    </source>
</evidence>
<dbReference type="RefSeq" id="WP_261920014.1">
    <property type="nucleotide sequence ID" value="NZ_CP022011.1"/>
</dbReference>
<evidence type="ECO:0000313" key="12">
    <source>
        <dbReference type="EMBL" id="QDJ15483.1"/>
    </source>
</evidence>
<dbReference type="InterPro" id="IPR013986">
    <property type="entry name" value="DExx_box_DNA_helicase_dom_sf"/>
</dbReference>
<keyword evidence="2 10" id="KW-0547">Nucleotide-binding</keyword>
<keyword evidence="1 10" id="KW-0540">Nuclease</keyword>
<evidence type="ECO:0000313" key="13">
    <source>
        <dbReference type="Proteomes" id="UP000955338"/>
    </source>
</evidence>
<keyword evidence="6 10" id="KW-0269">Exonuclease</keyword>
<organism evidence="12 13">
    <name type="scientific">Mergibacter septicus</name>
    <dbReference type="NCBI Taxonomy" id="221402"/>
    <lineage>
        <taxon>Bacteria</taxon>
        <taxon>Pseudomonadati</taxon>
        <taxon>Pseudomonadota</taxon>
        <taxon>Gammaproteobacteria</taxon>
        <taxon>Pasteurellales</taxon>
        <taxon>Pasteurellaceae</taxon>
        <taxon>Mergibacter</taxon>
    </lineage>
</organism>
<sequence>MFRLYYSNYLETQKEILFHLIQQQPLKDPFAKEVILVQSQGMGQWLQLQFAQQQGIVANLEFLMPASFIWRCYSGIDPLVKDNFASVDQFQKELISWRLMRLIPQHLEKIEFAGLRSYLVAEKSEANQIHLLDQEKLFQLANKIADLFVQYLVYRLDWISLWEESEEQQLIQQLHHQLGENKNPIFNQNIENDVRWQAILWRSLVEDIRQQYSYQSGVEQTRVWHRANLQQHYLQQLVDRKNEALIKQSLPQRVFVFGISALPQIFLETLRQLGEYIEVHLFFNSPSPYYWGDIVDPHYLNKLRSSQLNRFRPEQLHRLEQQEYEISTFNEQLQVGHPLLSAWGKLGRDFLYLLAETDVNGIEGYAPPSGDTLLSQLKRQIYNLSATPQEQQLFFSPADKSISFHACHSAMREVEVLHDHLLQLFEQDPTLTPRDIIVMVPDIDYYTPYIQAVFSQYQARLNDKRAIPYAISDRKLTESDLVISAFLQLFSLGESEFNAEEILELLDIEPIRMNFGIDGQDIDRLRNWLDLTGIRFGLDKFETNQPPNYNSWQNGLERMLLGYAMREQQGIWQDTLAFDFSTGLQAKLAGNLYHFISVLKQWRQVLLQPLTALQWQDEIFTMLNQFFVESSKNEALAEVKLFIRENVLAVLQQAEQTNYQQPLSANVIQQLLANKLNEQVNNHHFLMGKVNFCTLMPMRAIPFKVICLLGMNDGDFPRQVLPNSFDLMQYLPRKGDRSRREDDSYLFLEALLSAQERLYISYIGRSITNNTEKEPAVPVSRLLDYLTDNIQSEQSVRTQLLTIYPMTVFSPNNFIQPHFSYAKEWLLPQQKNQLADFVQPIAEENCSQVEITLDQLIAFVCSPISYFFEQRLGVSFYQREQELAGNEYFHLDTLVNYWLTEELLDNPQQWQYFAENAEHKGMLPRGGFTEVAKQRLYSEIDPLLVAIQPYRSQTISSVDVNLIFDNLDSYVQLSGRLTSLFNHKQVYWRAGKIRERDQLSCWIKYLVYICQNAVTATNIAIPTPLFIGREKDKVVYFEFKAIEPKQAKEQLEIYLHAYLQAQKQLPLIPTYELAHYHKLVEKESSSDYEWSSYLSTQTEDHRSGIYWQRTLQQTQQPDTEYFKQLFTSWFALMLDKKK</sequence>
<dbReference type="EMBL" id="CP022011">
    <property type="protein sequence ID" value="QDJ15483.1"/>
    <property type="molecule type" value="Genomic_DNA"/>
</dbReference>
<dbReference type="Pfam" id="PF17946">
    <property type="entry name" value="RecC_C"/>
    <property type="match status" value="1"/>
</dbReference>
<keyword evidence="4 10" id="KW-0378">Hydrolase</keyword>
<accession>A0A8D4IYV0</accession>
<keyword evidence="8 10" id="KW-0238">DNA-binding</keyword>
<dbReference type="Gene3D" id="3.40.50.300">
    <property type="entry name" value="P-loop containing nucleotide triphosphate hydrolases"/>
    <property type="match status" value="2"/>
</dbReference>
<keyword evidence="9 10" id="KW-0234">DNA repair</keyword>
<keyword evidence="13" id="KW-1185">Reference proteome</keyword>